<organism evidence="2 3">
    <name type="scientific">Chaetomium fimeti</name>
    <dbReference type="NCBI Taxonomy" id="1854472"/>
    <lineage>
        <taxon>Eukaryota</taxon>
        <taxon>Fungi</taxon>
        <taxon>Dikarya</taxon>
        <taxon>Ascomycota</taxon>
        <taxon>Pezizomycotina</taxon>
        <taxon>Sordariomycetes</taxon>
        <taxon>Sordariomycetidae</taxon>
        <taxon>Sordariales</taxon>
        <taxon>Chaetomiaceae</taxon>
        <taxon>Chaetomium</taxon>
    </lineage>
</organism>
<dbReference type="AlphaFoldDB" id="A0AAE0HQF1"/>
<name>A0AAE0HQF1_9PEZI</name>
<evidence type="ECO:0000313" key="3">
    <source>
        <dbReference type="Proteomes" id="UP001278766"/>
    </source>
</evidence>
<feature type="compositionally biased region" description="Polar residues" evidence="1">
    <location>
        <begin position="85"/>
        <end position="98"/>
    </location>
</feature>
<reference evidence="2" key="1">
    <citation type="journal article" date="2023" name="Mol. Phylogenet. Evol.">
        <title>Genome-scale phylogeny and comparative genomics of the fungal order Sordariales.</title>
        <authorList>
            <person name="Hensen N."/>
            <person name="Bonometti L."/>
            <person name="Westerberg I."/>
            <person name="Brannstrom I.O."/>
            <person name="Guillou S."/>
            <person name="Cros-Aarteil S."/>
            <person name="Calhoun S."/>
            <person name="Haridas S."/>
            <person name="Kuo A."/>
            <person name="Mondo S."/>
            <person name="Pangilinan J."/>
            <person name="Riley R."/>
            <person name="LaButti K."/>
            <person name="Andreopoulos B."/>
            <person name="Lipzen A."/>
            <person name="Chen C."/>
            <person name="Yan M."/>
            <person name="Daum C."/>
            <person name="Ng V."/>
            <person name="Clum A."/>
            <person name="Steindorff A."/>
            <person name="Ohm R.A."/>
            <person name="Martin F."/>
            <person name="Silar P."/>
            <person name="Natvig D.O."/>
            <person name="Lalanne C."/>
            <person name="Gautier V."/>
            <person name="Ament-Velasquez S.L."/>
            <person name="Kruys A."/>
            <person name="Hutchinson M.I."/>
            <person name="Powell A.J."/>
            <person name="Barry K."/>
            <person name="Miller A.N."/>
            <person name="Grigoriev I.V."/>
            <person name="Debuchy R."/>
            <person name="Gladieux P."/>
            <person name="Hiltunen Thoren M."/>
            <person name="Johannesson H."/>
        </authorList>
    </citation>
    <scope>NUCLEOTIDE SEQUENCE</scope>
    <source>
        <strain evidence="2">CBS 168.71</strain>
    </source>
</reference>
<gene>
    <name evidence="2" type="ORF">B0H64DRAFT_20238</name>
</gene>
<protein>
    <submittedName>
        <fullName evidence="2">Uncharacterized protein</fullName>
    </submittedName>
</protein>
<evidence type="ECO:0000256" key="1">
    <source>
        <dbReference type="SAM" id="MobiDB-lite"/>
    </source>
</evidence>
<evidence type="ECO:0000313" key="2">
    <source>
        <dbReference type="EMBL" id="KAK3300656.1"/>
    </source>
</evidence>
<feature type="region of interest" description="Disordered" evidence="1">
    <location>
        <begin position="76"/>
        <end position="108"/>
    </location>
</feature>
<dbReference type="Proteomes" id="UP001278766">
    <property type="component" value="Unassembled WGS sequence"/>
</dbReference>
<dbReference type="RefSeq" id="XP_062664170.1">
    <property type="nucleotide sequence ID" value="XM_062799276.1"/>
</dbReference>
<dbReference type="GeneID" id="87836224"/>
<keyword evidence="3" id="KW-1185">Reference proteome</keyword>
<comment type="caution">
    <text evidence="2">The sequence shown here is derived from an EMBL/GenBank/DDBJ whole genome shotgun (WGS) entry which is preliminary data.</text>
</comment>
<proteinExistence type="predicted"/>
<accession>A0AAE0HQF1</accession>
<reference evidence="2" key="2">
    <citation type="submission" date="2023-06" db="EMBL/GenBank/DDBJ databases">
        <authorList>
            <consortium name="Lawrence Berkeley National Laboratory"/>
            <person name="Haridas S."/>
            <person name="Hensen N."/>
            <person name="Bonometti L."/>
            <person name="Westerberg I."/>
            <person name="Brannstrom I.O."/>
            <person name="Guillou S."/>
            <person name="Cros-Aarteil S."/>
            <person name="Calhoun S."/>
            <person name="Kuo A."/>
            <person name="Mondo S."/>
            <person name="Pangilinan J."/>
            <person name="Riley R."/>
            <person name="Labutti K."/>
            <person name="Andreopoulos B."/>
            <person name="Lipzen A."/>
            <person name="Chen C."/>
            <person name="Yanf M."/>
            <person name="Daum C."/>
            <person name="Ng V."/>
            <person name="Clum A."/>
            <person name="Steindorff A."/>
            <person name="Ohm R."/>
            <person name="Martin F."/>
            <person name="Silar P."/>
            <person name="Natvig D."/>
            <person name="Lalanne C."/>
            <person name="Gautier V."/>
            <person name="Ament-Velasquez S.L."/>
            <person name="Kruys A."/>
            <person name="Hutchinson M.I."/>
            <person name="Powell A.J."/>
            <person name="Barry K."/>
            <person name="Miller A.N."/>
            <person name="Grigoriev I.V."/>
            <person name="Debuchy R."/>
            <person name="Gladieux P."/>
            <person name="Thoren M.H."/>
            <person name="Johannesson H."/>
        </authorList>
    </citation>
    <scope>NUCLEOTIDE SEQUENCE</scope>
    <source>
        <strain evidence="2">CBS 168.71</strain>
    </source>
</reference>
<dbReference type="EMBL" id="JAUEPN010000001">
    <property type="protein sequence ID" value="KAK3300656.1"/>
    <property type="molecule type" value="Genomic_DNA"/>
</dbReference>
<sequence>MLGLGTAHPREPSARFLVACLRSFAVIPCPVIASERNRRSANTHDRGVSSGQGPGTIGLWFRQALTTRITCLPASTPLEARDTRTFPSQTLGGSNQRPNPGKHSAGPVAHTPVPLPRALVGGNQWRSGTAPLAPDRSWRRCLSVCPAIKGAASPPTGFFVFDPTDEFFSR</sequence>